<comment type="caution">
    <text evidence="2">The sequence shown here is derived from an EMBL/GenBank/DDBJ whole genome shotgun (WGS) entry which is preliminary data.</text>
</comment>
<dbReference type="SUPFAM" id="SSF56601">
    <property type="entry name" value="beta-lactamase/transpeptidase-like"/>
    <property type="match status" value="1"/>
</dbReference>
<protein>
    <submittedName>
        <fullName evidence="2">Serine hydrolase</fullName>
    </submittedName>
</protein>
<reference evidence="2" key="1">
    <citation type="submission" date="2022-12" db="EMBL/GenBank/DDBJ databases">
        <title>Paracoccus sp. EF6 isolated from a lake water.</title>
        <authorList>
            <person name="Liu H."/>
        </authorList>
    </citation>
    <scope>NUCLEOTIDE SEQUENCE</scope>
    <source>
        <strain evidence="2">EF6</strain>
    </source>
</reference>
<dbReference type="GO" id="GO:0016787">
    <property type="term" value="F:hydrolase activity"/>
    <property type="evidence" value="ECO:0007669"/>
    <property type="project" value="UniProtKB-KW"/>
</dbReference>
<proteinExistence type="predicted"/>
<evidence type="ECO:0000313" key="2">
    <source>
        <dbReference type="EMBL" id="MCZ0963969.1"/>
    </source>
</evidence>
<dbReference type="PANTHER" id="PTHR46825">
    <property type="entry name" value="D-ALANYL-D-ALANINE-CARBOXYPEPTIDASE/ENDOPEPTIDASE AMPH"/>
    <property type="match status" value="1"/>
</dbReference>
<accession>A0ABT4JAM3</accession>
<dbReference type="EMBL" id="JAPTYD010000060">
    <property type="protein sequence ID" value="MCZ0963969.1"/>
    <property type="molecule type" value="Genomic_DNA"/>
</dbReference>
<gene>
    <name evidence="2" type="ORF">OU682_20465</name>
</gene>
<dbReference type="PANTHER" id="PTHR46825:SF15">
    <property type="entry name" value="BETA-LACTAMASE-RELATED DOMAIN-CONTAINING PROTEIN"/>
    <property type="match status" value="1"/>
</dbReference>
<evidence type="ECO:0000313" key="3">
    <source>
        <dbReference type="Proteomes" id="UP001149822"/>
    </source>
</evidence>
<organism evidence="2 3">
    <name type="scientific">Paracoccus benzoatiresistens</name>
    <dbReference type="NCBI Taxonomy" id="2997341"/>
    <lineage>
        <taxon>Bacteria</taxon>
        <taxon>Pseudomonadati</taxon>
        <taxon>Pseudomonadota</taxon>
        <taxon>Alphaproteobacteria</taxon>
        <taxon>Rhodobacterales</taxon>
        <taxon>Paracoccaceae</taxon>
        <taxon>Paracoccus</taxon>
    </lineage>
</organism>
<keyword evidence="2" id="KW-0378">Hydrolase</keyword>
<dbReference type="InterPro" id="IPR001466">
    <property type="entry name" value="Beta-lactam-related"/>
</dbReference>
<dbReference type="RefSeq" id="WP_268944066.1">
    <property type="nucleotide sequence ID" value="NZ_JAPTYD010000060.1"/>
</dbReference>
<sequence length="520" mass="55479">MKIAANRAIAAPKEPFRPLAPILVLAALAPDQANADEAMAARVRALTPELEAYVAKGMSDFDLPGLAMGIVVGDDLVYAKGFGLRRKDGEPVDPETVFQIGSTTKAFLATTLAIAVDRKKLDWDDRVVDYDPDFQMKDPWVTSEFRVADMLAQRSGLPPYANDAVGLLGFDQTAMIRSLRHVEPVSSFRSTFAYTNITHMLAQRVVARAMGEAEWDDVVRAEIFAPLGMTDSSFTADAIEAAADTTAGYLWTAEGTAEVPFTPIFPYGFGAAGAINSTVEDMAKWLRLHLGDGAFEGRRIVSEASLAVTKTPRVAISDRLSYAMGWVVQSTPNGRIIWHNGGTTAFGAFVGTAPDHDLGIVVLTNETNVGLPDAIGEWTFDRLMGNPRVDHVAARLTAARKSDADSDATFAAPAAPRPGPPLAPLAASFDSPVFGEAAVTAGDDGLVLALKETGARLKLAPWNGDVFTASLVPEGRFAAVAANLGPLPMGFAQFQADETGKLATLRLTMSDGQVYDFARQ</sequence>
<dbReference type="InterPro" id="IPR050491">
    <property type="entry name" value="AmpC-like"/>
</dbReference>
<dbReference type="InterPro" id="IPR012338">
    <property type="entry name" value="Beta-lactam/transpept-like"/>
</dbReference>
<dbReference type="Gene3D" id="2.40.128.600">
    <property type="match status" value="1"/>
</dbReference>
<feature type="domain" description="Beta-lactamase-related" evidence="1">
    <location>
        <begin position="51"/>
        <end position="368"/>
    </location>
</feature>
<evidence type="ECO:0000259" key="1">
    <source>
        <dbReference type="Pfam" id="PF00144"/>
    </source>
</evidence>
<dbReference type="Gene3D" id="3.40.710.10">
    <property type="entry name" value="DD-peptidase/beta-lactamase superfamily"/>
    <property type="match status" value="1"/>
</dbReference>
<dbReference type="Proteomes" id="UP001149822">
    <property type="component" value="Unassembled WGS sequence"/>
</dbReference>
<name>A0ABT4JAM3_9RHOB</name>
<dbReference type="Pfam" id="PF00144">
    <property type="entry name" value="Beta-lactamase"/>
    <property type="match status" value="1"/>
</dbReference>
<keyword evidence="3" id="KW-1185">Reference proteome</keyword>